<accession>A0ACB0ZW11</accession>
<evidence type="ECO:0000313" key="2">
    <source>
        <dbReference type="Proteomes" id="UP001497535"/>
    </source>
</evidence>
<name>A0ACB0ZW11_MELEN</name>
<dbReference type="Proteomes" id="UP001497535">
    <property type="component" value="Unassembled WGS sequence"/>
</dbReference>
<comment type="caution">
    <text evidence="1">The sequence shown here is derived from an EMBL/GenBank/DDBJ whole genome shotgun (WGS) entry which is preliminary data.</text>
</comment>
<reference evidence="1" key="1">
    <citation type="submission" date="2023-11" db="EMBL/GenBank/DDBJ databases">
        <authorList>
            <person name="Poullet M."/>
        </authorList>
    </citation>
    <scope>NUCLEOTIDE SEQUENCE</scope>
    <source>
        <strain evidence="1">E1834</strain>
    </source>
</reference>
<proteinExistence type="predicted"/>
<sequence length="132" mass="14518">MGRIGAGHLPVLFSINFVAMLVITYSFSVWRGDVDPVFPYISASGDSRPESCIFSMFLNVCAFFIELIVILRYHLVAELLSQNSDQEYQPISLANILSLFAGLLGGVGMFIVANFQETAVIQIHLTGIKINS</sequence>
<gene>
    <name evidence="1" type="ORF">MENTE1834_LOCUS30478</name>
</gene>
<organism evidence="1 2">
    <name type="scientific">Meloidogyne enterolobii</name>
    <name type="common">Root-knot nematode worm</name>
    <name type="synonym">Meloidogyne mayaguensis</name>
    <dbReference type="NCBI Taxonomy" id="390850"/>
    <lineage>
        <taxon>Eukaryota</taxon>
        <taxon>Metazoa</taxon>
        <taxon>Ecdysozoa</taxon>
        <taxon>Nematoda</taxon>
        <taxon>Chromadorea</taxon>
        <taxon>Rhabditida</taxon>
        <taxon>Tylenchina</taxon>
        <taxon>Tylenchomorpha</taxon>
        <taxon>Tylenchoidea</taxon>
        <taxon>Meloidogynidae</taxon>
        <taxon>Meloidogyninae</taxon>
        <taxon>Meloidogyne</taxon>
    </lineage>
</organism>
<evidence type="ECO:0000313" key="1">
    <source>
        <dbReference type="EMBL" id="CAK5083163.1"/>
    </source>
</evidence>
<protein>
    <submittedName>
        <fullName evidence="1">Uncharacterized protein</fullName>
    </submittedName>
</protein>
<keyword evidence="2" id="KW-1185">Reference proteome</keyword>
<dbReference type="EMBL" id="CAVMJV010000049">
    <property type="protein sequence ID" value="CAK5083163.1"/>
    <property type="molecule type" value="Genomic_DNA"/>
</dbReference>